<organism evidence="1 2">
    <name type="scientific">Pluteus cervinus</name>
    <dbReference type="NCBI Taxonomy" id="181527"/>
    <lineage>
        <taxon>Eukaryota</taxon>
        <taxon>Fungi</taxon>
        <taxon>Dikarya</taxon>
        <taxon>Basidiomycota</taxon>
        <taxon>Agaricomycotina</taxon>
        <taxon>Agaricomycetes</taxon>
        <taxon>Agaricomycetidae</taxon>
        <taxon>Agaricales</taxon>
        <taxon>Pluteineae</taxon>
        <taxon>Pluteaceae</taxon>
        <taxon>Pluteus</taxon>
    </lineage>
</organism>
<evidence type="ECO:0000313" key="1">
    <source>
        <dbReference type="EMBL" id="TFK59053.1"/>
    </source>
</evidence>
<protein>
    <submittedName>
        <fullName evidence="1">Uncharacterized protein</fullName>
    </submittedName>
</protein>
<reference evidence="1 2" key="1">
    <citation type="journal article" date="2019" name="Nat. Ecol. Evol.">
        <title>Megaphylogeny resolves global patterns of mushroom evolution.</title>
        <authorList>
            <person name="Varga T."/>
            <person name="Krizsan K."/>
            <person name="Foldi C."/>
            <person name="Dima B."/>
            <person name="Sanchez-Garcia M."/>
            <person name="Sanchez-Ramirez S."/>
            <person name="Szollosi G.J."/>
            <person name="Szarkandi J.G."/>
            <person name="Papp V."/>
            <person name="Albert L."/>
            <person name="Andreopoulos W."/>
            <person name="Angelini C."/>
            <person name="Antonin V."/>
            <person name="Barry K.W."/>
            <person name="Bougher N.L."/>
            <person name="Buchanan P."/>
            <person name="Buyck B."/>
            <person name="Bense V."/>
            <person name="Catcheside P."/>
            <person name="Chovatia M."/>
            <person name="Cooper J."/>
            <person name="Damon W."/>
            <person name="Desjardin D."/>
            <person name="Finy P."/>
            <person name="Geml J."/>
            <person name="Haridas S."/>
            <person name="Hughes K."/>
            <person name="Justo A."/>
            <person name="Karasinski D."/>
            <person name="Kautmanova I."/>
            <person name="Kiss B."/>
            <person name="Kocsube S."/>
            <person name="Kotiranta H."/>
            <person name="LaButti K.M."/>
            <person name="Lechner B.E."/>
            <person name="Liimatainen K."/>
            <person name="Lipzen A."/>
            <person name="Lukacs Z."/>
            <person name="Mihaltcheva S."/>
            <person name="Morgado L.N."/>
            <person name="Niskanen T."/>
            <person name="Noordeloos M.E."/>
            <person name="Ohm R.A."/>
            <person name="Ortiz-Santana B."/>
            <person name="Ovrebo C."/>
            <person name="Racz N."/>
            <person name="Riley R."/>
            <person name="Savchenko A."/>
            <person name="Shiryaev A."/>
            <person name="Soop K."/>
            <person name="Spirin V."/>
            <person name="Szebenyi C."/>
            <person name="Tomsovsky M."/>
            <person name="Tulloss R.E."/>
            <person name="Uehling J."/>
            <person name="Grigoriev I.V."/>
            <person name="Vagvolgyi C."/>
            <person name="Papp T."/>
            <person name="Martin F.M."/>
            <person name="Miettinen O."/>
            <person name="Hibbett D.S."/>
            <person name="Nagy L.G."/>
        </authorList>
    </citation>
    <scope>NUCLEOTIDE SEQUENCE [LARGE SCALE GENOMIC DNA]</scope>
    <source>
        <strain evidence="1 2">NL-1719</strain>
    </source>
</reference>
<accession>A0ACD3A087</accession>
<name>A0ACD3A087_9AGAR</name>
<dbReference type="Proteomes" id="UP000308600">
    <property type="component" value="Unassembled WGS sequence"/>
</dbReference>
<sequence>SEDTELHMAYVAQQRLDGYAEAVAHALARKKVFDKRVLASKTGEIVFARNELVQIYRNDLDNTHKTERKMLPKWSVPRRVVKK</sequence>
<feature type="non-terminal residue" evidence="1">
    <location>
        <position position="83"/>
    </location>
</feature>
<gene>
    <name evidence="1" type="ORF">BDN72DRAFT_737479</name>
</gene>
<keyword evidence="2" id="KW-1185">Reference proteome</keyword>
<dbReference type="EMBL" id="ML209094">
    <property type="protein sequence ID" value="TFK59053.1"/>
    <property type="molecule type" value="Genomic_DNA"/>
</dbReference>
<proteinExistence type="predicted"/>
<feature type="non-terminal residue" evidence="1">
    <location>
        <position position="1"/>
    </location>
</feature>
<evidence type="ECO:0000313" key="2">
    <source>
        <dbReference type="Proteomes" id="UP000308600"/>
    </source>
</evidence>